<dbReference type="InterPro" id="IPR013708">
    <property type="entry name" value="Shikimate_DH-bd_N"/>
</dbReference>
<evidence type="ECO:0000313" key="13">
    <source>
        <dbReference type="Proteomes" id="UP000177876"/>
    </source>
</evidence>
<evidence type="ECO:0000256" key="3">
    <source>
        <dbReference type="ARBA" id="ARBA00022605"/>
    </source>
</evidence>
<feature type="active site" description="Proton acceptor" evidence="8">
    <location>
        <position position="63"/>
    </location>
</feature>
<dbReference type="STRING" id="1797197.A2Y75_05570"/>
<gene>
    <name evidence="8" type="primary">aroE</name>
    <name evidence="12" type="ORF">A2Y75_05570</name>
</gene>
<dbReference type="Gene3D" id="3.40.50.10860">
    <property type="entry name" value="Leucine Dehydrogenase, chain A, domain 1"/>
    <property type="match status" value="1"/>
</dbReference>
<dbReference type="Proteomes" id="UP000177876">
    <property type="component" value="Unassembled WGS sequence"/>
</dbReference>
<dbReference type="GO" id="GO:0004764">
    <property type="term" value="F:shikimate 3-dehydrogenase (NADP+) activity"/>
    <property type="evidence" value="ECO:0007669"/>
    <property type="project" value="UniProtKB-UniRule"/>
</dbReference>
<feature type="domain" description="Shikimate dehydrogenase substrate binding N-terminal" evidence="10">
    <location>
        <begin position="4"/>
        <end position="86"/>
    </location>
</feature>
<dbReference type="CDD" id="cd01065">
    <property type="entry name" value="NAD_bind_Shikimate_DH"/>
    <property type="match status" value="1"/>
</dbReference>
<dbReference type="EC" id="1.1.1.25" evidence="2 8"/>
<feature type="binding site" evidence="8">
    <location>
        <position position="220"/>
    </location>
    <ligand>
        <name>shikimate</name>
        <dbReference type="ChEBI" id="CHEBI:36208"/>
    </ligand>
</feature>
<dbReference type="Pfam" id="PF08501">
    <property type="entry name" value="Shikimate_dh_N"/>
    <property type="match status" value="1"/>
</dbReference>
<dbReference type="NCBIfam" id="TIGR00507">
    <property type="entry name" value="aroE"/>
    <property type="match status" value="1"/>
</dbReference>
<feature type="binding site" evidence="8">
    <location>
        <begin position="147"/>
        <end position="152"/>
    </location>
    <ligand>
        <name>NADP(+)</name>
        <dbReference type="ChEBI" id="CHEBI:58349"/>
    </ligand>
</feature>
<name>A0A1F2WFW9_9ACTN</name>
<evidence type="ECO:0000259" key="11">
    <source>
        <dbReference type="Pfam" id="PF18317"/>
    </source>
</evidence>
<dbReference type="UniPathway" id="UPA00053">
    <property type="reaction ID" value="UER00087"/>
</dbReference>
<dbReference type="InterPro" id="IPR046346">
    <property type="entry name" value="Aminoacid_DH-like_N_sf"/>
</dbReference>
<comment type="caution">
    <text evidence="12">The sequence shown here is derived from an EMBL/GenBank/DDBJ whole genome shotgun (WGS) entry which is preliminary data.</text>
</comment>
<dbReference type="InterPro" id="IPR006151">
    <property type="entry name" value="Shikm_DH/Glu-tRNA_Rdtase"/>
</dbReference>
<dbReference type="GO" id="GO:0019632">
    <property type="term" value="P:shikimate metabolic process"/>
    <property type="evidence" value="ECO:0007669"/>
    <property type="project" value="InterPro"/>
</dbReference>
<feature type="binding site" evidence="8">
    <location>
        <position position="240"/>
    </location>
    <ligand>
        <name>NADP(+)</name>
        <dbReference type="ChEBI" id="CHEBI:58349"/>
    </ligand>
</feature>
<dbReference type="InterPro" id="IPR041121">
    <property type="entry name" value="SDH_C"/>
</dbReference>
<organism evidence="12 13">
    <name type="scientific">Candidatus Solincola sediminis</name>
    <dbReference type="NCBI Taxonomy" id="1797199"/>
    <lineage>
        <taxon>Bacteria</taxon>
        <taxon>Bacillati</taxon>
        <taxon>Actinomycetota</taxon>
        <taxon>Candidatus Geothermincolia</taxon>
        <taxon>Candidatus Geothermincolales</taxon>
        <taxon>Candidatus Geothermincolaceae</taxon>
        <taxon>Candidatus Solincola</taxon>
    </lineage>
</organism>
<accession>A0A1F2WFW9</accession>
<feature type="binding site" evidence="8">
    <location>
        <position position="84"/>
    </location>
    <ligand>
        <name>shikimate</name>
        <dbReference type="ChEBI" id="CHEBI:36208"/>
    </ligand>
</feature>
<dbReference type="GO" id="GO:0050661">
    <property type="term" value="F:NADP binding"/>
    <property type="evidence" value="ECO:0007669"/>
    <property type="project" value="InterPro"/>
</dbReference>
<dbReference type="PANTHER" id="PTHR21089:SF1">
    <property type="entry name" value="BIFUNCTIONAL 3-DEHYDROQUINATE DEHYDRATASE_SHIKIMATE DEHYDROGENASE, CHLOROPLASTIC"/>
    <property type="match status" value="1"/>
</dbReference>
<dbReference type="GO" id="GO:0008652">
    <property type="term" value="P:amino acid biosynthetic process"/>
    <property type="evidence" value="ECO:0007669"/>
    <property type="project" value="UniProtKB-KW"/>
</dbReference>
<dbReference type="SUPFAM" id="SSF51735">
    <property type="entry name" value="NAD(P)-binding Rossmann-fold domains"/>
    <property type="match status" value="1"/>
</dbReference>
<feature type="domain" description="SDH C-terminal" evidence="11">
    <location>
        <begin position="240"/>
        <end position="270"/>
    </location>
</feature>
<feature type="binding site" evidence="8">
    <location>
        <position position="247"/>
    </location>
    <ligand>
        <name>shikimate</name>
        <dbReference type="ChEBI" id="CHEBI:36208"/>
    </ligand>
</feature>
<feature type="binding site" evidence="8">
    <location>
        <position position="218"/>
    </location>
    <ligand>
        <name>NADP(+)</name>
        <dbReference type="ChEBI" id="CHEBI:58349"/>
    </ligand>
</feature>
<dbReference type="Gene3D" id="3.40.50.720">
    <property type="entry name" value="NAD(P)-binding Rossmann-like Domain"/>
    <property type="match status" value="1"/>
</dbReference>
<evidence type="ECO:0000259" key="10">
    <source>
        <dbReference type="Pfam" id="PF08501"/>
    </source>
</evidence>
<feature type="binding site" evidence="8">
    <location>
        <position position="59"/>
    </location>
    <ligand>
        <name>shikimate</name>
        <dbReference type="ChEBI" id="CHEBI:36208"/>
    </ligand>
</feature>
<evidence type="ECO:0000256" key="5">
    <source>
        <dbReference type="ARBA" id="ARBA00023002"/>
    </source>
</evidence>
<sequence length="275" mass="29800">MVGIIGYPIDYTLSPAIHNAAFCSLEMNWLYIPMRVIPNQLESALAGFRALGFRGANVTIPHKMAASDLVDELRGDAQLLQAVNTISCVDGALLGFNTDSKGFEAFMLEAGIDVENRLVTVLGAGGAARGVVLAVARQGAARVFVMNRTSDRTLELKALLKRAICDSEISERTFDNEGARVINESDLIINCTPLGKRHEDMPPIDVEDFHQGQWVVDLKYRETGLLLREAAARGAGTAGGEGMLLHQAAASFEIWTGRPAPLEAMREAIEQEMTS</sequence>
<evidence type="ECO:0000256" key="1">
    <source>
        <dbReference type="ARBA" id="ARBA00004871"/>
    </source>
</evidence>
<feature type="binding site" evidence="8">
    <location>
        <begin position="12"/>
        <end position="14"/>
    </location>
    <ligand>
        <name>shikimate</name>
        <dbReference type="ChEBI" id="CHEBI:36208"/>
    </ligand>
</feature>
<dbReference type="PANTHER" id="PTHR21089">
    <property type="entry name" value="SHIKIMATE DEHYDROGENASE"/>
    <property type="match status" value="1"/>
</dbReference>
<evidence type="ECO:0000256" key="4">
    <source>
        <dbReference type="ARBA" id="ARBA00022857"/>
    </source>
</evidence>
<evidence type="ECO:0000256" key="7">
    <source>
        <dbReference type="ARBA" id="ARBA00049442"/>
    </source>
</evidence>
<dbReference type="AlphaFoldDB" id="A0A1F2WFW9"/>
<evidence type="ECO:0000256" key="2">
    <source>
        <dbReference type="ARBA" id="ARBA00012962"/>
    </source>
</evidence>
<feature type="domain" description="Quinate/shikimate 5-dehydrogenase/glutamyl-tRNA reductase" evidence="9">
    <location>
        <begin position="114"/>
        <end position="192"/>
    </location>
</feature>
<evidence type="ECO:0000256" key="6">
    <source>
        <dbReference type="ARBA" id="ARBA00023141"/>
    </source>
</evidence>
<dbReference type="InterPro" id="IPR011342">
    <property type="entry name" value="Shikimate_DH"/>
</dbReference>
<feature type="binding site" evidence="8">
    <location>
        <position position="99"/>
    </location>
    <ligand>
        <name>shikimate</name>
        <dbReference type="ChEBI" id="CHEBI:36208"/>
    </ligand>
</feature>
<dbReference type="GO" id="GO:0009423">
    <property type="term" value="P:chorismate biosynthetic process"/>
    <property type="evidence" value="ECO:0007669"/>
    <property type="project" value="UniProtKB-UniRule"/>
</dbReference>
<protein>
    <recommendedName>
        <fullName evidence="2 8">Shikimate dehydrogenase (NADP(+))</fullName>
        <shortName evidence="8">SDH</shortName>
        <ecNumber evidence="2 8">1.1.1.25</ecNumber>
    </recommendedName>
</protein>
<comment type="function">
    <text evidence="8">Involved in the biosynthesis of the chorismate, which leads to the biosynthesis of aromatic amino acids. Catalyzes the reversible NADPH linked reduction of 3-dehydroshikimate (DHSA) to yield shikimate (SA).</text>
</comment>
<keyword evidence="4 8" id="KW-0521">NADP</keyword>
<keyword evidence="5 8" id="KW-0560">Oxidoreductase</keyword>
<comment type="subunit">
    <text evidence="8">Homodimer.</text>
</comment>
<proteinExistence type="inferred from homology"/>
<dbReference type="InterPro" id="IPR022893">
    <property type="entry name" value="Shikimate_DH_fam"/>
</dbReference>
<comment type="pathway">
    <text evidence="1 8">Metabolic intermediate biosynthesis; chorismate biosynthesis; chorismate from D-erythrose 4-phosphate and phosphoenolpyruvate: step 4/7.</text>
</comment>
<feature type="binding site" evidence="8">
    <location>
        <begin position="123"/>
        <end position="127"/>
    </location>
    <ligand>
        <name>NADP(+)</name>
        <dbReference type="ChEBI" id="CHEBI:58349"/>
    </ligand>
</feature>
<comment type="similarity">
    <text evidence="8">Belongs to the shikimate dehydrogenase family.</text>
</comment>
<reference evidence="12 13" key="1">
    <citation type="journal article" date="2016" name="Nat. Commun.">
        <title>Thousands of microbial genomes shed light on interconnected biogeochemical processes in an aquifer system.</title>
        <authorList>
            <person name="Anantharaman K."/>
            <person name="Brown C.T."/>
            <person name="Hug L.A."/>
            <person name="Sharon I."/>
            <person name="Castelle C.J."/>
            <person name="Probst A.J."/>
            <person name="Thomas B.C."/>
            <person name="Singh A."/>
            <person name="Wilkins M.J."/>
            <person name="Karaoz U."/>
            <person name="Brodie E.L."/>
            <person name="Williams K.H."/>
            <person name="Hubbard S.S."/>
            <person name="Banfield J.F."/>
        </authorList>
    </citation>
    <scope>NUCLEOTIDE SEQUENCE [LARGE SCALE GENOMIC DNA]</scope>
</reference>
<dbReference type="Pfam" id="PF18317">
    <property type="entry name" value="SDH_C"/>
    <property type="match status" value="1"/>
</dbReference>
<evidence type="ECO:0000313" key="12">
    <source>
        <dbReference type="EMBL" id="OFW55744.1"/>
    </source>
</evidence>
<dbReference type="EMBL" id="MELK01000052">
    <property type="protein sequence ID" value="OFW55744.1"/>
    <property type="molecule type" value="Genomic_DNA"/>
</dbReference>
<evidence type="ECO:0000256" key="8">
    <source>
        <dbReference type="HAMAP-Rule" id="MF_00222"/>
    </source>
</evidence>
<keyword evidence="6 8" id="KW-0057">Aromatic amino acid biosynthesis</keyword>
<dbReference type="SUPFAM" id="SSF53223">
    <property type="entry name" value="Aminoacid dehydrogenase-like, N-terminal domain"/>
    <property type="match status" value="1"/>
</dbReference>
<comment type="caution">
    <text evidence="8">Lacks conserved residue(s) required for the propagation of feature annotation.</text>
</comment>
<dbReference type="HAMAP" id="MF_00222">
    <property type="entry name" value="Shikimate_DH_AroE"/>
    <property type="match status" value="1"/>
</dbReference>
<evidence type="ECO:0000259" key="9">
    <source>
        <dbReference type="Pfam" id="PF01488"/>
    </source>
</evidence>
<keyword evidence="3 8" id="KW-0028">Amino-acid biosynthesis</keyword>
<dbReference type="InterPro" id="IPR036291">
    <property type="entry name" value="NAD(P)-bd_dom_sf"/>
</dbReference>
<dbReference type="GO" id="GO:0005829">
    <property type="term" value="C:cytosol"/>
    <property type="evidence" value="ECO:0007669"/>
    <property type="project" value="TreeGrafter"/>
</dbReference>
<dbReference type="Pfam" id="PF01488">
    <property type="entry name" value="Shikimate_DH"/>
    <property type="match status" value="1"/>
</dbReference>
<dbReference type="GO" id="GO:0009073">
    <property type="term" value="P:aromatic amino acid family biosynthetic process"/>
    <property type="evidence" value="ECO:0007669"/>
    <property type="project" value="UniProtKB-KW"/>
</dbReference>
<comment type="catalytic activity">
    <reaction evidence="7 8">
        <text>shikimate + NADP(+) = 3-dehydroshikimate + NADPH + H(+)</text>
        <dbReference type="Rhea" id="RHEA:17737"/>
        <dbReference type="ChEBI" id="CHEBI:15378"/>
        <dbReference type="ChEBI" id="CHEBI:16630"/>
        <dbReference type="ChEBI" id="CHEBI:36208"/>
        <dbReference type="ChEBI" id="CHEBI:57783"/>
        <dbReference type="ChEBI" id="CHEBI:58349"/>
        <dbReference type="EC" id="1.1.1.25"/>
    </reaction>
</comment>